<dbReference type="AlphaFoldDB" id="A0A975CE52"/>
<gene>
    <name evidence="1" type="ORF">J1M35_15965</name>
</gene>
<dbReference type="Gene3D" id="1.10.1220.10">
    <property type="entry name" value="Met repressor-like"/>
    <property type="match status" value="1"/>
</dbReference>
<reference evidence="1" key="1">
    <citation type="submission" date="2021-03" db="EMBL/GenBank/DDBJ databases">
        <title>Ottowia sp. 27C isolated from the cloaca of a Giant Asian pond turtle (Heosemys grandis).</title>
        <authorList>
            <person name="Spergser J."/>
            <person name="Busse H.-J."/>
        </authorList>
    </citation>
    <scope>NUCLEOTIDE SEQUENCE</scope>
    <source>
        <strain evidence="1">27C</strain>
    </source>
</reference>
<dbReference type="Pfam" id="PF05534">
    <property type="entry name" value="HicB"/>
    <property type="match status" value="1"/>
</dbReference>
<keyword evidence="2" id="KW-1185">Reference proteome</keyword>
<protein>
    <submittedName>
        <fullName evidence="1">Toxin-antitoxin system HicB family antitoxin</fullName>
    </submittedName>
</protein>
<dbReference type="KEGG" id="otd:J1M35_15965"/>
<dbReference type="EMBL" id="CP071796">
    <property type="protein sequence ID" value="QTD44575.1"/>
    <property type="molecule type" value="Genomic_DNA"/>
</dbReference>
<dbReference type="InterPro" id="IPR008651">
    <property type="entry name" value="Uncharacterised_HicB"/>
</dbReference>
<dbReference type="InterPro" id="IPR010985">
    <property type="entry name" value="Ribbon_hlx_hlx"/>
</dbReference>
<proteinExistence type="predicted"/>
<dbReference type="GO" id="GO:0006355">
    <property type="term" value="P:regulation of DNA-templated transcription"/>
    <property type="evidence" value="ECO:0007669"/>
    <property type="project" value="InterPro"/>
</dbReference>
<organism evidence="1 2">
    <name type="scientific">Ottowia testudinis</name>
    <dbReference type="NCBI Taxonomy" id="2816950"/>
    <lineage>
        <taxon>Bacteria</taxon>
        <taxon>Pseudomonadati</taxon>
        <taxon>Pseudomonadota</taxon>
        <taxon>Betaproteobacteria</taxon>
        <taxon>Burkholderiales</taxon>
        <taxon>Comamonadaceae</taxon>
        <taxon>Ottowia</taxon>
    </lineage>
</organism>
<dbReference type="Proteomes" id="UP000663903">
    <property type="component" value="Chromosome"/>
</dbReference>
<sequence>MTELEKNWVRMTLRLPDVLRDRAKAKADAQHISLNSFIVQAVARRVSAPASQQPKGQP</sequence>
<dbReference type="RefSeq" id="WP_208008139.1">
    <property type="nucleotide sequence ID" value="NZ_CP071796.1"/>
</dbReference>
<accession>A0A975CE52</accession>
<evidence type="ECO:0000313" key="2">
    <source>
        <dbReference type="Proteomes" id="UP000663903"/>
    </source>
</evidence>
<evidence type="ECO:0000313" key="1">
    <source>
        <dbReference type="EMBL" id="QTD44575.1"/>
    </source>
</evidence>
<dbReference type="InterPro" id="IPR013321">
    <property type="entry name" value="Arc_rbn_hlx_hlx"/>
</dbReference>
<name>A0A975CE52_9BURK</name>
<dbReference type="SUPFAM" id="SSF47598">
    <property type="entry name" value="Ribbon-helix-helix"/>
    <property type="match status" value="1"/>
</dbReference>